<dbReference type="PANTHER" id="PTHR47642:SF5">
    <property type="entry name" value="ATP-DEPENDENT DNA HELICASE"/>
    <property type="match status" value="1"/>
</dbReference>
<dbReference type="InterPro" id="IPR003593">
    <property type="entry name" value="AAA+_ATPase"/>
</dbReference>
<keyword evidence="1" id="KW-0347">Helicase</keyword>
<dbReference type="InterPro" id="IPR025476">
    <property type="entry name" value="Helitron_helicase-like"/>
</dbReference>
<dbReference type="InterPro" id="IPR046700">
    <property type="entry name" value="DUF6570"/>
</dbReference>
<dbReference type="KEGG" id="goe:100908633"/>
<dbReference type="Proteomes" id="UP000694867">
    <property type="component" value="Unplaced"/>
</dbReference>
<dbReference type="GO" id="GO:0006281">
    <property type="term" value="P:DNA repair"/>
    <property type="evidence" value="ECO:0007669"/>
    <property type="project" value="UniProtKB-KW"/>
</dbReference>
<proteinExistence type="inferred from homology"/>
<dbReference type="InterPro" id="IPR005135">
    <property type="entry name" value="Endo/exonuclease/phosphatase"/>
</dbReference>
<dbReference type="InterPro" id="IPR010285">
    <property type="entry name" value="DNA_helicase_pif1-like_DEAD"/>
</dbReference>
<dbReference type="Pfam" id="PF14214">
    <property type="entry name" value="Helitron_like_N"/>
    <property type="match status" value="1"/>
</dbReference>
<dbReference type="Pfam" id="PF20209">
    <property type="entry name" value="DUF6570"/>
    <property type="match status" value="1"/>
</dbReference>
<sequence length="1637" mass="189018">MEKIGCSAQDARLCHTCYDSLSEGRIPKLATYNGFRYPPKPLNLPELNAITTRLISPRIPFMQIRRLRWGTGPYRIVGQIINVPVDVQSMISELPRNLAEDFSFNVSLKKHMIHKTTAYSGLVKIEDLRAWLGYLQDTPLYRHYGIKIDWARLRETAADAENEELDEVDAANDSEMLYASQQTLLWNEDKYFEFAPGQKSIPINVVYDEHAEELSFPDIYYGVPREFRLGVNVTPFSIATSEIRRTDRRGASPEHILYMAMKIMRLRIAKGLYATFRNSDHLKNVTREMIEDPRFLNECVDKNFAFLKSIPNSVQYWSSRKKDLFAMIRQLGKPTFFLTMSANEIKWPNLLRLLHKLRTGNTVGVENLLSQFSAAYRAYLVNEDSVTCCVYFWKMMNIIMRILQSDRISPFGRNHIIDSFLRIEFQHRGSPHMHALIWLNDVPKEEVSETMPQTIELIDRLCSVDVKQSIINPDHASLQVHQHTFTCYKNSQKPRQKSEKCRFGIPFWPSPTTRILLPMAKDDGRRKNFRIKARSMKGALEENEYESIETFWSDFGLDSDEYYNIIRADIQRPTIIFKRDMTEIWINTFNPWIANTLASNMDFQYILEEYSCASYVVEYVNKTNRGISNLQRQLKDLQNQYPDRDYTELLKRVSLRLLDAVEMTTQEAAWYLLRQPMSEASREVIFINTDVPNKRFICRKSLAQMRSEDLAPNSTDIWATDIIQKYENRPSELLTMCLADFAANMTPVRGKRDAEGHQIYHERTRSRVIRWTRFEIDDVIHYKRSMVLSFYPFNNEHTDLLDCDKFLALYDENELGIENRRQNYEVTEDLEDRIAKQHEVWDEMIQDDTLIDERDSETPDLPTDLLAQPINDDIRNVPVPMTLPSTIKKRSNVLPSAQYCELMRSTNFKQRALLKHCLARIHDPTIPPVQIFLTGPAGSGKTFTLKLLMETYNRFAATHNTDRNMYVAAASTGKAAVLINGTTVHNAFSISVIQRRGGLSFESLQLYRNAFAKVKIVFIDEISMIGSGLFHTINERFKIINMEHDMPFGGMDIIFSGDLRQLPPVKMTPIYEPLQRGIHRSVLWQSLAYYPLRKVMRQSDEMFSRILTKIGNGDNLDDDEQSQIESRFRTRQWCLEHAKDVIRIFHKNVDVDHYNRTAVDAQWHATATDAYFGTNDQSLIATARTRVHRLTTSESANLTYDLPLCLDKPYMITCNVDVEDALANGVIGILKFVEFSNHDDSDINNSQPGTSTSSGSKMNRLWLDFGTDHKIGALARSKHRAIAMTHRVIQRDWTPLYKKTASFQVPNNKGIRCRRVNFPLTLACALITHKSQGSTFDNVVFDYARGLQQQLVYVALSRVRSMEGLFMTNAEDDFKFYHARPVLTSDLRKLRDELKRLDAHCLETEDQKILKKLETAKIVLLNLNVQSLPAHAEDLLTDPVLMKSTIFCLTETWNDNDTPTLMNGLNLIALNKRPIRAGGVAIYERKRVGEPCHRNSPQPLLIQEDCGDFCSSQFLINGQSTTLVCVYITPGTNLPAINDFFKRHQGIIDSKRKFDADEPLIICGDFNCDISKPCIKEQLTTLMYSYFHTNLISISDQPTTNGQSTIDLIFTRHIQYQEILTNITYFSHHRAILTILE</sequence>
<dbReference type="SUPFAM" id="SSF56219">
    <property type="entry name" value="DNase I-like"/>
    <property type="match status" value="1"/>
</dbReference>
<dbReference type="Pfam" id="PF03372">
    <property type="entry name" value="Exo_endo_phos"/>
    <property type="match status" value="1"/>
</dbReference>
<dbReference type="Pfam" id="PF05970">
    <property type="entry name" value="PIF1"/>
    <property type="match status" value="1"/>
</dbReference>
<dbReference type="SUPFAM" id="SSF52540">
    <property type="entry name" value="P-loop containing nucleoside triphosphate hydrolases"/>
    <property type="match status" value="2"/>
</dbReference>
<name>A0AAJ7SEF3_9ACAR</name>
<keyword evidence="1" id="KW-0234">DNA repair</keyword>
<keyword evidence="1" id="KW-0227">DNA damage</keyword>
<reference evidence="4" key="1">
    <citation type="submission" date="2025-08" db="UniProtKB">
        <authorList>
            <consortium name="RefSeq"/>
        </authorList>
    </citation>
    <scope>IDENTIFICATION</scope>
</reference>
<dbReference type="GO" id="GO:0043139">
    <property type="term" value="F:5'-3' DNA helicase activity"/>
    <property type="evidence" value="ECO:0007669"/>
    <property type="project" value="UniProtKB-EC"/>
</dbReference>
<comment type="catalytic activity">
    <reaction evidence="1">
        <text>ATP + H2O = ADP + phosphate + H(+)</text>
        <dbReference type="Rhea" id="RHEA:13065"/>
        <dbReference type="ChEBI" id="CHEBI:15377"/>
        <dbReference type="ChEBI" id="CHEBI:15378"/>
        <dbReference type="ChEBI" id="CHEBI:30616"/>
        <dbReference type="ChEBI" id="CHEBI:43474"/>
        <dbReference type="ChEBI" id="CHEBI:456216"/>
        <dbReference type="EC" id="5.6.2.3"/>
    </reaction>
</comment>
<dbReference type="EC" id="5.6.2.3" evidence="1"/>
<protein>
    <recommendedName>
        <fullName evidence="1">ATP-dependent DNA helicase</fullName>
        <ecNumber evidence="1">5.6.2.3</ecNumber>
    </recommendedName>
</protein>
<keyword evidence="1" id="KW-0233">DNA recombination</keyword>
<evidence type="ECO:0000313" key="3">
    <source>
        <dbReference type="Proteomes" id="UP000694867"/>
    </source>
</evidence>
<dbReference type="Gene3D" id="3.60.10.10">
    <property type="entry name" value="Endonuclease/exonuclease/phosphatase"/>
    <property type="match status" value="1"/>
</dbReference>
<dbReference type="InterPro" id="IPR036691">
    <property type="entry name" value="Endo/exonu/phosph_ase_sf"/>
</dbReference>
<keyword evidence="1" id="KW-0378">Hydrolase</keyword>
<gene>
    <name evidence="4" type="primary">LOC100908633</name>
</gene>
<dbReference type="InterPro" id="IPR027417">
    <property type="entry name" value="P-loop_NTPase"/>
</dbReference>
<evidence type="ECO:0000256" key="1">
    <source>
        <dbReference type="RuleBase" id="RU363044"/>
    </source>
</evidence>
<evidence type="ECO:0000259" key="2">
    <source>
        <dbReference type="SMART" id="SM00382"/>
    </source>
</evidence>
<evidence type="ECO:0000313" key="4">
    <source>
        <dbReference type="RefSeq" id="XP_028966403.1"/>
    </source>
</evidence>
<dbReference type="InterPro" id="IPR051055">
    <property type="entry name" value="PIF1_helicase"/>
</dbReference>
<keyword evidence="1" id="KW-0067">ATP-binding</keyword>
<dbReference type="GO" id="GO:0006310">
    <property type="term" value="P:DNA recombination"/>
    <property type="evidence" value="ECO:0007669"/>
    <property type="project" value="UniProtKB-KW"/>
</dbReference>
<accession>A0AAJ7SEF3</accession>
<dbReference type="RefSeq" id="XP_028966403.1">
    <property type="nucleotide sequence ID" value="XM_029110570.1"/>
</dbReference>
<keyword evidence="1" id="KW-0547">Nucleotide-binding</keyword>
<dbReference type="CDD" id="cd18809">
    <property type="entry name" value="SF1_C_RecD"/>
    <property type="match status" value="1"/>
</dbReference>
<comment type="cofactor">
    <cofactor evidence="1">
        <name>Mg(2+)</name>
        <dbReference type="ChEBI" id="CHEBI:18420"/>
    </cofactor>
</comment>
<dbReference type="PANTHER" id="PTHR47642">
    <property type="entry name" value="ATP-DEPENDENT DNA HELICASE"/>
    <property type="match status" value="1"/>
</dbReference>
<comment type="similarity">
    <text evidence="1">Belongs to the helicase family.</text>
</comment>
<dbReference type="GO" id="GO:0016787">
    <property type="term" value="F:hydrolase activity"/>
    <property type="evidence" value="ECO:0007669"/>
    <property type="project" value="UniProtKB-KW"/>
</dbReference>
<dbReference type="GO" id="GO:0000723">
    <property type="term" value="P:telomere maintenance"/>
    <property type="evidence" value="ECO:0007669"/>
    <property type="project" value="InterPro"/>
</dbReference>
<dbReference type="GO" id="GO:0005524">
    <property type="term" value="F:ATP binding"/>
    <property type="evidence" value="ECO:0007669"/>
    <property type="project" value="UniProtKB-KW"/>
</dbReference>
<feature type="domain" description="AAA+ ATPase" evidence="2">
    <location>
        <begin position="927"/>
        <end position="1107"/>
    </location>
</feature>
<dbReference type="Gene3D" id="3.40.50.300">
    <property type="entry name" value="P-loop containing nucleotide triphosphate hydrolases"/>
    <property type="match status" value="2"/>
</dbReference>
<organism evidence="3 4">
    <name type="scientific">Galendromus occidentalis</name>
    <name type="common">western predatory mite</name>
    <dbReference type="NCBI Taxonomy" id="34638"/>
    <lineage>
        <taxon>Eukaryota</taxon>
        <taxon>Metazoa</taxon>
        <taxon>Ecdysozoa</taxon>
        <taxon>Arthropoda</taxon>
        <taxon>Chelicerata</taxon>
        <taxon>Arachnida</taxon>
        <taxon>Acari</taxon>
        <taxon>Parasitiformes</taxon>
        <taxon>Mesostigmata</taxon>
        <taxon>Gamasina</taxon>
        <taxon>Phytoseioidea</taxon>
        <taxon>Phytoseiidae</taxon>
        <taxon>Typhlodrominae</taxon>
        <taxon>Galendromus</taxon>
    </lineage>
</organism>
<keyword evidence="3" id="KW-1185">Reference proteome</keyword>
<dbReference type="GeneID" id="100908633"/>
<dbReference type="SMART" id="SM00382">
    <property type="entry name" value="AAA"/>
    <property type="match status" value="1"/>
</dbReference>